<dbReference type="EMBL" id="QKNY01000018">
    <property type="protein sequence ID" value="RJX42457.1"/>
    <property type="molecule type" value="Genomic_DNA"/>
</dbReference>
<dbReference type="AlphaFoldDB" id="A0A3A6PM00"/>
<dbReference type="Pfam" id="PF24285">
    <property type="entry name" value="DUF7473"/>
    <property type="match status" value="1"/>
</dbReference>
<feature type="transmembrane region" description="Helical" evidence="1">
    <location>
        <begin position="76"/>
        <end position="94"/>
    </location>
</feature>
<proteinExistence type="predicted"/>
<accession>A0A3A6PM00</accession>
<protein>
    <submittedName>
        <fullName evidence="2">Uncharacterized protein</fullName>
    </submittedName>
</protein>
<comment type="caution">
    <text evidence="2">The sequence shown here is derived from an EMBL/GenBank/DDBJ whole genome shotgun (WGS) entry which is preliminary data.</text>
</comment>
<reference evidence="2 3" key="1">
    <citation type="submission" date="2018-06" db="EMBL/GenBank/DDBJ databases">
        <title>Halonotius sp. F13-13 a new haloarchaeeon isolated from a solar saltern from Isla Cristina, Huelva, Spain.</title>
        <authorList>
            <person name="Duran-Viseras A."/>
            <person name="Sanchez-Porro C."/>
            <person name="Ventosa A."/>
        </authorList>
    </citation>
    <scope>NUCLEOTIDE SEQUENCE [LARGE SCALE GENOMIC DNA]</scope>
    <source>
        <strain evidence="2 3">F13-13</strain>
    </source>
</reference>
<dbReference type="InterPro" id="IPR055896">
    <property type="entry name" value="DUF7473"/>
</dbReference>
<feature type="transmembrane region" description="Helical" evidence="1">
    <location>
        <begin position="20"/>
        <end position="42"/>
    </location>
</feature>
<keyword evidence="3" id="KW-1185">Reference proteome</keyword>
<evidence type="ECO:0000313" key="3">
    <source>
        <dbReference type="Proteomes" id="UP000276588"/>
    </source>
</evidence>
<dbReference type="OrthoDB" id="326734at2157"/>
<keyword evidence="1" id="KW-0812">Transmembrane</keyword>
<evidence type="ECO:0000313" key="2">
    <source>
        <dbReference type="EMBL" id="RJX42457.1"/>
    </source>
</evidence>
<feature type="transmembrane region" description="Helical" evidence="1">
    <location>
        <begin position="106"/>
        <end position="129"/>
    </location>
</feature>
<organism evidence="2 3">
    <name type="scientific">Halonotius aquaticus</name>
    <dbReference type="NCBI Taxonomy" id="2216978"/>
    <lineage>
        <taxon>Archaea</taxon>
        <taxon>Methanobacteriati</taxon>
        <taxon>Methanobacteriota</taxon>
        <taxon>Stenosarchaea group</taxon>
        <taxon>Halobacteria</taxon>
        <taxon>Halobacteriales</taxon>
        <taxon>Haloferacaceae</taxon>
        <taxon>Halonotius</taxon>
    </lineage>
</organism>
<gene>
    <name evidence="2" type="ORF">DM826_12540</name>
</gene>
<keyword evidence="1" id="KW-0472">Membrane</keyword>
<feature type="transmembrane region" description="Helical" evidence="1">
    <location>
        <begin position="49"/>
        <end position="70"/>
    </location>
</feature>
<keyword evidence="1" id="KW-1133">Transmembrane helix</keyword>
<dbReference type="RefSeq" id="WP_120103766.1">
    <property type="nucleotide sequence ID" value="NZ_QKNY01000018.1"/>
</dbReference>
<evidence type="ECO:0000256" key="1">
    <source>
        <dbReference type="SAM" id="Phobius"/>
    </source>
</evidence>
<sequence length="131" mass="12860">MSVAGSSVSAPLALQTSPSPTAVLGTVGLLALFLSVTAHLAARNVLGDVAVVKALGVGIGPAIISTVTTLLSLPSVLGVGLALAVDAGAIYLLYRQPRRTTALITAIHAIVTVILGAVVGGAVILYLSAPA</sequence>
<name>A0A3A6PM00_9EURY</name>
<dbReference type="Proteomes" id="UP000276588">
    <property type="component" value="Unassembled WGS sequence"/>
</dbReference>